<dbReference type="RefSeq" id="WP_377943133.1">
    <property type="nucleotide sequence ID" value="NZ_JBHUCX010000028.1"/>
</dbReference>
<dbReference type="Proteomes" id="UP001597079">
    <property type="component" value="Unassembled WGS sequence"/>
</dbReference>
<dbReference type="Pfam" id="PF01047">
    <property type="entry name" value="MarR"/>
    <property type="match status" value="1"/>
</dbReference>
<protein>
    <submittedName>
        <fullName evidence="3">MarR family transcriptional regulator</fullName>
    </submittedName>
</protein>
<evidence type="ECO:0000313" key="3">
    <source>
        <dbReference type="EMBL" id="MFD1675257.1"/>
    </source>
</evidence>
<dbReference type="Gene3D" id="1.10.10.10">
    <property type="entry name" value="Winged helix-like DNA-binding domain superfamily/Winged helix DNA-binding domain"/>
    <property type="match status" value="1"/>
</dbReference>
<dbReference type="InterPro" id="IPR011991">
    <property type="entry name" value="ArsR-like_HTH"/>
</dbReference>
<name>A0ABW4JG14_9BACL</name>
<keyword evidence="1" id="KW-0238">DNA-binding</keyword>
<dbReference type="PANTHER" id="PTHR33164">
    <property type="entry name" value="TRANSCRIPTIONAL REGULATOR, MARR FAMILY"/>
    <property type="match status" value="1"/>
</dbReference>
<organism evidence="3 4">
    <name type="scientific">Alicyclobacillus fodiniaquatilis</name>
    <dbReference type="NCBI Taxonomy" id="1661150"/>
    <lineage>
        <taxon>Bacteria</taxon>
        <taxon>Bacillati</taxon>
        <taxon>Bacillota</taxon>
        <taxon>Bacilli</taxon>
        <taxon>Bacillales</taxon>
        <taxon>Alicyclobacillaceae</taxon>
        <taxon>Alicyclobacillus</taxon>
    </lineage>
</organism>
<dbReference type="EMBL" id="JBHUCX010000028">
    <property type="protein sequence ID" value="MFD1675257.1"/>
    <property type="molecule type" value="Genomic_DNA"/>
</dbReference>
<evidence type="ECO:0000256" key="1">
    <source>
        <dbReference type="ARBA" id="ARBA00023125"/>
    </source>
</evidence>
<evidence type="ECO:0000313" key="4">
    <source>
        <dbReference type="Proteomes" id="UP001597079"/>
    </source>
</evidence>
<gene>
    <name evidence="3" type="ORF">ACFSB2_11180</name>
</gene>
<dbReference type="CDD" id="cd00090">
    <property type="entry name" value="HTH_ARSR"/>
    <property type="match status" value="1"/>
</dbReference>
<comment type="caution">
    <text evidence="3">The sequence shown here is derived from an EMBL/GenBank/DDBJ whole genome shotgun (WGS) entry which is preliminary data.</text>
</comment>
<dbReference type="InterPro" id="IPR000835">
    <property type="entry name" value="HTH_MarR-typ"/>
</dbReference>
<dbReference type="InterPro" id="IPR036388">
    <property type="entry name" value="WH-like_DNA-bd_sf"/>
</dbReference>
<evidence type="ECO:0000259" key="2">
    <source>
        <dbReference type="PROSITE" id="PS50995"/>
    </source>
</evidence>
<dbReference type="InterPro" id="IPR036390">
    <property type="entry name" value="WH_DNA-bd_sf"/>
</dbReference>
<accession>A0ABW4JG14</accession>
<proteinExistence type="predicted"/>
<sequence length="154" mass="17547">MSRDEKPQYGDVIQDFAAQLVFFHETVADQLGLNATDLKCAGILRRKGPLTGKELAESMHLTTAAITKILDKLERAGFITREKHQTDRRSIIARVIPEAQERIEKLYASFAQSMSQLFGTYSNDEIKLIFDFIIRARSVFIEETAKLRNPLDDE</sequence>
<dbReference type="PRINTS" id="PR00598">
    <property type="entry name" value="HTHMARR"/>
</dbReference>
<dbReference type="PROSITE" id="PS50995">
    <property type="entry name" value="HTH_MARR_2"/>
    <property type="match status" value="1"/>
</dbReference>
<dbReference type="InterPro" id="IPR039422">
    <property type="entry name" value="MarR/SlyA-like"/>
</dbReference>
<dbReference type="PANTHER" id="PTHR33164:SF106">
    <property type="entry name" value="TRANSCRIPTIONAL REGULATORY PROTEIN"/>
    <property type="match status" value="1"/>
</dbReference>
<dbReference type="SUPFAM" id="SSF46785">
    <property type="entry name" value="Winged helix' DNA-binding domain"/>
    <property type="match status" value="1"/>
</dbReference>
<keyword evidence="4" id="KW-1185">Reference proteome</keyword>
<feature type="domain" description="HTH marR-type" evidence="2">
    <location>
        <begin position="1"/>
        <end position="138"/>
    </location>
</feature>
<reference evidence="4" key="1">
    <citation type="journal article" date="2019" name="Int. J. Syst. Evol. Microbiol.">
        <title>The Global Catalogue of Microorganisms (GCM) 10K type strain sequencing project: providing services to taxonomists for standard genome sequencing and annotation.</title>
        <authorList>
            <consortium name="The Broad Institute Genomics Platform"/>
            <consortium name="The Broad Institute Genome Sequencing Center for Infectious Disease"/>
            <person name="Wu L."/>
            <person name="Ma J."/>
        </authorList>
    </citation>
    <scope>NUCLEOTIDE SEQUENCE [LARGE SCALE GENOMIC DNA]</scope>
    <source>
        <strain evidence="4">CGMCC 1.12286</strain>
    </source>
</reference>
<dbReference type="SMART" id="SM00347">
    <property type="entry name" value="HTH_MARR"/>
    <property type="match status" value="1"/>
</dbReference>